<dbReference type="AlphaFoldDB" id="A0A6A6GT74"/>
<sequence length="504" mass="55970">MTWEETTPGVYKAELGGAEKIYRQVAILFAHLKREHYRVHCICRLDFGPEFRGRDPATALKEAWKALRTELPALSVLLDGPTQKVYRVLDAQGEQDWLHQTFFVEPLGKTSDAVIAREPSNFPTLHFLPSSSEVVFLCSHWRIDAVGTNWVLDQLFTLLANPPITPYSGPSLDAVSPALEEALGIPDSWTPEQEDDARSFIRSFRDDSFPNDRMRYKGDATTLPGDPARQTLVLDPTSTTALVTSCKTHKISVTAATHSALAQTVFALADNEKREPAQAEKHDYTCATSINLRPKLPPPYNTRAHAVQTYLRGVACRVKRDSSFVDAATALTRHYKEAYRDDRALQCIRAAYKLNNDATPAQQKRGEDMLDTAEAPTHGPRPSPPVVSSSSPPPPPPSGITISSLGVVDHYLTGEYGGREGGAAVRVQEYHFGIEMMTRQMVLYVGTFQGRLQLEISYNAGYYDADVPLDILSRVHRELERGLGVQLMSDSPPKRGTPLGWVER</sequence>
<gene>
    <name evidence="2" type="ORF">EV356DRAFT_457088</name>
</gene>
<proteinExistence type="predicted"/>
<dbReference type="OrthoDB" id="2548233at2759"/>
<dbReference type="EMBL" id="ML991893">
    <property type="protein sequence ID" value="KAF2228778.1"/>
    <property type="molecule type" value="Genomic_DNA"/>
</dbReference>
<dbReference type="Gene3D" id="3.30.559.10">
    <property type="entry name" value="Chloramphenicol acetyltransferase-like domain"/>
    <property type="match status" value="1"/>
</dbReference>
<protein>
    <recommendedName>
        <fullName evidence="4">CoA-dependent acyltransferase</fullName>
    </recommendedName>
</protein>
<evidence type="ECO:0000313" key="3">
    <source>
        <dbReference type="Proteomes" id="UP000800092"/>
    </source>
</evidence>
<feature type="region of interest" description="Disordered" evidence="1">
    <location>
        <begin position="358"/>
        <end position="403"/>
    </location>
</feature>
<evidence type="ECO:0000256" key="1">
    <source>
        <dbReference type="SAM" id="MobiDB-lite"/>
    </source>
</evidence>
<dbReference type="PANTHER" id="PTHR42034:SF1">
    <property type="entry name" value="CONDENSATION DOMAIN-CONTAINING PROTEIN"/>
    <property type="match status" value="1"/>
</dbReference>
<evidence type="ECO:0008006" key="4">
    <source>
        <dbReference type="Google" id="ProtNLM"/>
    </source>
</evidence>
<dbReference type="InterPro" id="IPR023213">
    <property type="entry name" value="CAT-like_dom_sf"/>
</dbReference>
<dbReference type="Gene3D" id="3.30.559.30">
    <property type="entry name" value="Nonribosomal peptide synthetase, condensation domain"/>
    <property type="match status" value="1"/>
</dbReference>
<accession>A0A6A6GT74</accession>
<dbReference type="Proteomes" id="UP000800092">
    <property type="component" value="Unassembled WGS sequence"/>
</dbReference>
<evidence type="ECO:0000313" key="2">
    <source>
        <dbReference type="EMBL" id="KAF2228778.1"/>
    </source>
</evidence>
<dbReference type="PANTHER" id="PTHR42034">
    <property type="entry name" value="CHROMOSOME 7, WHOLE GENOME SHOTGUN SEQUENCE-RELATED"/>
    <property type="match status" value="1"/>
</dbReference>
<keyword evidence="3" id="KW-1185">Reference proteome</keyword>
<organism evidence="2 3">
    <name type="scientific">Viridothelium virens</name>
    <name type="common">Speckled blister lichen</name>
    <name type="synonym">Trypethelium virens</name>
    <dbReference type="NCBI Taxonomy" id="1048519"/>
    <lineage>
        <taxon>Eukaryota</taxon>
        <taxon>Fungi</taxon>
        <taxon>Dikarya</taxon>
        <taxon>Ascomycota</taxon>
        <taxon>Pezizomycotina</taxon>
        <taxon>Dothideomycetes</taxon>
        <taxon>Dothideomycetes incertae sedis</taxon>
        <taxon>Trypetheliales</taxon>
        <taxon>Trypetheliaceae</taxon>
        <taxon>Viridothelium</taxon>
    </lineage>
</organism>
<dbReference type="SUPFAM" id="SSF52777">
    <property type="entry name" value="CoA-dependent acyltransferases"/>
    <property type="match status" value="1"/>
</dbReference>
<name>A0A6A6GT74_VIRVR</name>
<feature type="compositionally biased region" description="Pro residues" evidence="1">
    <location>
        <begin position="379"/>
        <end position="398"/>
    </location>
</feature>
<reference evidence="2" key="1">
    <citation type="journal article" date="2020" name="Stud. Mycol.">
        <title>101 Dothideomycetes genomes: a test case for predicting lifestyles and emergence of pathogens.</title>
        <authorList>
            <person name="Haridas S."/>
            <person name="Albert R."/>
            <person name="Binder M."/>
            <person name="Bloem J."/>
            <person name="Labutti K."/>
            <person name="Salamov A."/>
            <person name="Andreopoulos B."/>
            <person name="Baker S."/>
            <person name="Barry K."/>
            <person name="Bills G."/>
            <person name="Bluhm B."/>
            <person name="Cannon C."/>
            <person name="Castanera R."/>
            <person name="Culley D."/>
            <person name="Daum C."/>
            <person name="Ezra D."/>
            <person name="Gonzalez J."/>
            <person name="Henrissat B."/>
            <person name="Kuo A."/>
            <person name="Liang C."/>
            <person name="Lipzen A."/>
            <person name="Lutzoni F."/>
            <person name="Magnuson J."/>
            <person name="Mondo S."/>
            <person name="Nolan M."/>
            <person name="Ohm R."/>
            <person name="Pangilinan J."/>
            <person name="Park H.-J."/>
            <person name="Ramirez L."/>
            <person name="Alfaro M."/>
            <person name="Sun H."/>
            <person name="Tritt A."/>
            <person name="Yoshinaga Y."/>
            <person name="Zwiers L.-H."/>
            <person name="Turgeon B."/>
            <person name="Goodwin S."/>
            <person name="Spatafora J."/>
            <person name="Crous P."/>
            <person name="Grigoriev I."/>
        </authorList>
    </citation>
    <scope>NUCLEOTIDE SEQUENCE</scope>
    <source>
        <strain evidence="2">Tuck. ex Michener</strain>
    </source>
</reference>